<proteinExistence type="inferred from homology"/>
<comment type="caution">
    <text evidence="5">The sequence shown here is derived from an EMBL/GenBank/DDBJ whole genome shotgun (WGS) entry which is preliminary data.</text>
</comment>
<dbReference type="Gene3D" id="3.40.630.30">
    <property type="match status" value="1"/>
</dbReference>
<evidence type="ECO:0000259" key="4">
    <source>
        <dbReference type="Pfam" id="PF13302"/>
    </source>
</evidence>
<evidence type="ECO:0000313" key="5">
    <source>
        <dbReference type="EMBL" id="TXG55489.1"/>
    </source>
</evidence>
<gene>
    <name evidence="5" type="ORF">EZV62_020745</name>
</gene>
<keyword evidence="6" id="KW-1185">Reference proteome</keyword>
<keyword evidence="3" id="KW-0012">Acyltransferase</keyword>
<keyword evidence="2" id="KW-0808">Transferase</keyword>
<evidence type="ECO:0000256" key="2">
    <source>
        <dbReference type="ARBA" id="ARBA00022679"/>
    </source>
</evidence>
<dbReference type="AlphaFoldDB" id="A0A5C7HF80"/>
<dbReference type="InterPro" id="IPR016181">
    <property type="entry name" value="Acyl_CoA_acyltransferase"/>
</dbReference>
<feature type="domain" description="N-acetyltransferase" evidence="4">
    <location>
        <begin position="10"/>
        <end position="173"/>
    </location>
</feature>
<accession>A0A5C7HF80</accession>
<evidence type="ECO:0000256" key="1">
    <source>
        <dbReference type="ARBA" id="ARBA00009342"/>
    </source>
</evidence>
<dbReference type="InterPro" id="IPR039135">
    <property type="entry name" value="NAT9-like"/>
</dbReference>
<organism evidence="5 6">
    <name type="scientific">Acer yangbiense</name>
    <dbReference type="NCBI Taxonomy" id="1000413"/>
    <lineage>
        <taxon>Eukaryota</taxon>
        <taxon>Viridiplantae</taxon>
        <taxon>Streptophyta</taxon>
        <taxon>Embryophyta</taxon>
        <taxon>Tracheophyta</taxon>
        <taxon>Spermatophyta</taxon>
        <taxon>Magnoliopsida</taxon>
        <taxon>eudicotyledons</taxon>
        <taxon>Gunneridae</taxon>
        <taxon>Pentapetalae</taxon>
        <taxon>rosids</taxon>
        <taxon>malvids</taxon>
        <taxon>Sapindales</taxon>
        <taxon>Sapindaceae</taxon>
        <taxon>Hippocastanoideae</taxon>
        <taxon>Acereae</taxon>
        <taxon>Acer</taxon>
    </lineage>
</organism>
<dbReference type="FunFam" id="3.40.630.30:FF:000083">
    <property type="entry name" value="Acyl-CoA N-acyltransferases (NAT) superfamily protein"/>
    <property type="match status" value="1"/>
</dbReference>
<reference evidence="6" key="1">
    <citation type="journal article" date="2019" name="Gigascience">
        <title>De novo genome assembly of the endangered Acer yangbiense, a plant species with extremely small populations endemic to Yunnan Province, China.</title>
        <authorList>
            <person name="Yang J."/>
            <person name="Wariss H.M."/>
            <person name="Tao L."/>
            <person name="Zhang R."/>
            <person name="Yun Q."/>
            <person name="Hollingsworth P."/>
            <person name="Dao Z."/>
            <person name="Luo G."/>
            <person name="Guo H."/>
            <person name="Ma Y."/>
            <person name="Sun W."/>
        </authorList>
    </citation>
    <scope>NUCLEOTIDE SEQUENCE [LARGE SCALE GENOMIC DNA]</scope>
    <source>
        <strain evidence="6">cv. Malutang</strain>
    </source>
</reference>
<dbReference type="GO" id="GO:0008080">
    <property type="term" value="F:N-acetyltransferase activity"/>
    <property type="evidence" value="ECO:0007669"/>
    <property type="project" value="InterPro"/>
</dbReference>
<dbReference type="PANTHER" id="PTHR13256:SF16">
    <property type="entry name" value="ALPHA_BETA-TUBULIN-N-ACETYLTRANSFERASE 9"/>
    <property type="match status" value="1"/>
</dbReference>
<sequence length="226" mass="25530">MAVSLEGEKLILVPYMKEHVPKYHHWMQDPLLLQATASEPLTLDQEYEMHLSWCQDPLSSLSLSLSLPLSLSVFYEQTFIVLDKAFVEGKFVHRDPHVEAMVGDVNIYMNDLDNPQLAEVEIMIAEPKSRGKGLAKESVLMMMAYAVENFGIQVFRAKIGESNGASLSLFRKLVSLFLPPSLPLLICGFEDVSHSEIFKEVTLELPVTKPKREELLYLIGNAVRHT</sequence>
<dbReference type="PANTHER" id="PTHR13256">
    <property type="entry name" value="N-ACETYLTRANSFERASE 9"/>
    <property type="match status" value="1"/>
</dbReference>
<name>A0A5C7HF80_9ROSI</name>
<protein>
    <recommendedName>
        <fullName evidence="4">N-acetyltransferase domain-containing protein</fullName>
    </recommendedName>
</protein>
<dbReference type="EMBL" id="VAHF01000009">
    <property type="protein sequence ID" value="TXG55489.1"/>
    <property type="molecule type" value="Genomic_DNA"/>
</dbReference>
<dbReference type="OrthoDB" id="5043642at2759"/>
<dbReference type="Pfam" id="PF13302">
    <property type="entry name" value="Acetyltransf_3"/>
    <property type="match status" value="1"/>
</dbReference>
<comment type="similarity">
    <text evidence="1">Belongs to the acetyltransferase family. GNAT subfamily.</text>
</comment>
<evidence type="ECO:0000313" key="6">
    <source>
        <dbReference type="Proteomes" id="UP000323000"/>
    </source>
</evidence>
<dbReference type="InterPro" id="IPR000182">
    <property type="entry name" value="GNAT_dom"/>
</dbReference>
<evidence type="ECO:0000256" key="3">
    <source>
        <dbReference type="ARBA" id="ARBA00023315"/>
    </source>
</evidence>
<dbReference type="Proteomes" id="UP000323000">
    <property type="component" value="Chromosome 9"/>
</dbReference>
<dbReference type="SUPFAM" id="SSF55729">
    <property type="entry name" value="Acyl-CoA N-acyltransferases (Nat)"/>
    <property type="match status" value="1"/>
</dbReference>